<protein>
    <recommendedName>
        <fullName evidence="1">Zn(2)-C6 fungal-type domain-containing protein</fullName>
    </recommendedName>
</protein>
<dbReference type="GO" id="GO:0008270">
    <property type="term" value="F:zinc ion binding"/>
    <property type="evidence" value="ECO:0007669"/>
    <property type="project" value="InterPro"/>
</dbReference>
<feature type="domain" description="Zn(2)-C6 fungal-type" evidence="1">
    <location>
        <begin position="19"/>
        <end position="54"/>
    </location>
</feature>
<dbReference type="PROSITE" id="PS00463">
    <property type="entry name" value="ZN2_CY6_FUNGAL_1"/>
    <property type="match status" value="1"/>
</dbReference>
<dbReference type="AlphaFoldDB" id="A0A9P5Z7Y1"/>
<dbReference type="InterPro" id="IPR001138">
    <property type="entry name" value="Zn2Cys6_DnaBD"/>
</dbReference>
<evidence type="ECO:0000313" key="2">
    <source>
        <dbReference type="EMBL" id="KAF9482486.1"/>
    </source>
</evidence>
<organism evidence="2 3">
    <name type="scientific">Pholiota conissans</name>
    <dbReference type="NCBI Taxonomy" id="109636"/>
    <lineage>
        <taxon>Eukaryota</taxon>
        <taxon>Fungi</taxon>
        <taxon>Dikarya</taxon>
        <taxon>Basidiomycota</taxon>
        <taxon>Agaricomycotina</taxon>
        <taxon>Agaricomycetes</taxon>
        <taxon>Agaricomycetidae</taxon>
        <taxon>Agaricales</taxon>
        <taxon>Agaricineae</taxon>
        <taxon>Strophariaceae</taxon>
        <taxon>Pholiota</taxon>
    </lineage>
</organism>
<dbReference type="SMART" id="SM00066">
    <property type="entry name" value="GAL4"/>
    <property type="match status" value="1"/>
</dbReference>
<evidence type="ECO:0000259" key="1">
    <source>
        <dbReference type="PROSITE" id="PS50048"/>
    </source>
</evidence>
<dbReference type="GO" id="GO:0000981">
    <property type="term" value="F:DNA-binding transcription factor activity, RNA polymerase II-specific"/>
    <property type="evidence" value="ECO:0007669"/>
    <property type="project" value="InterPro"/>
</dbReference>
<dbReference type="EMBL" id="MU155165">
    <property type="protein sequence ID" value="KAF9482486.1"/>
    <property type="molecule type" value="Genomic_DNA"/>
</dbReference>
<name>A0A9P5Z7Y1_9AGAR</name>
<accession>A0A9P5Z7Y1</accession>
<dbReference type="CDD" id="cd00067">
    <property type="entry name" value="GAL4"/>
    <property type="match status" value="1"/>
</dbReference>
<dbReference type="Gene3D" id="4.10.240.10">
    <property type="entry name" value="Zn(2)-C6 fungal-type DNA-binding domain"/>
    <property type="match status" value="1"/>
</dbReference>
<dbReference type="Pfam" id="PF00172">
    <property type="entry name" value="Zn_clus"/>
    <property type="match status" value="1"/>
</dbReference>
<keyword evidence="3" id="KW-1185">Reference proteome</keyword>
<proteinExistence type="predicted"/>
<evidence type="ECO:0000313" key="3">
    <source>
        <dbReference type="Proteomes" id="UP000807469"/>
    </source>
</evidence>
<dbReference type="SUPFAM" id="SSF57701">
    <property type="entry name" value="Zn2/Cys6 DNA-binding domain"/>
    <property type="match status" value="1"/>
</dbReference>
<dbReference type="Proteomes" id="UP000807469">
    <property type="component" value="Unassembled WGS sequence"/>
</dbReference>
<sequence length="242" mass="26811">MSSLSETSNGREIRRVPMACAVCRRRKLKCRPSPRHEGICQRCVENNIMNECIFVPVASEPPANVCNDAWANSHSSMQNQNDIPSFTNISNASHYAMQAIPAPLNGAYYLAEQSDAQINVRNQAYVQSTSGTIFPEQSVYRRPPPVEAFVPSHGHPAAWTPTPAYYNVSHSNGEVTLVNDASVGNYSLQYPPNYSTQQESSGINNPTAWPDNSSDCLHYNPNGNFYPIQYHHPPDGNAEPKE</sequence>
<reference evidence="2" key="1">
    <citation type="submission" date="2020-11" db="EMBL/GenBank/DDBJ databases">
        <authorList>
            <consortium name="DOE Joint Genome Institute"/>
            <person name="Ahrendt S."/>
            <person name="Riley R."/>
            <person name="Andreopoulos W."/>
            <person name="Labutti K."/>
            <person name="Pangilinan J."/>
            <person name="Ruiz-Duenas F.J."/>
            <person name="Barrasa J.M."/>
            <person name="Sanchez-Garcia M."/>
            <person name="Camarero S."/>
            <person name="Miyauchi S."/>
            <person name="Serrano A."/>
            <person name="Linde D."/>
            <person name="Babiker R."/>
            <person name="Drula E."/>
            <person name="Ayuso-Fernandez I."/>
            <person name="Pacheco R."/>
            <person name="Padilla G."/>
            <person name="Ferreira P."/>
            <person name="Barriuso J."/>
            <person name="Kellner H."/>
            <person name="Castanera R."/>
            <person name="Alfaro M."/>
            <person name="Ramirez L."/>
            <person name="Pisabarro A.G."/>
            <person name="Kuo A."/>
            <person name="Tritt A."/>
            <person name="Lipzen A."/>
            <person name="He G."/>
            <person name="Yan M."/>
            <person name="Ng V."/>
            <person name="Cullen D."/>
            <person name="Martin F."/>
            <person name="Rosso M.-N."/>
            <person name="Henrissat B."/>
            <person name="Hibbett D."/>
            <person name="Martinez A.T."/>
            <person name="Grigoriev I.V."/>
        </authorList>
    </citation>
    <scope>NUCLEOTIDE SEQUENCE</scope>
    <source>
        <strain evidence="2">CIRM-BRFM 674</strain>
    </source>
</reference>
<comment type="caution">
    <text evidence="2">The sequence shown here is derived from an EMBL/GenBank/DDBJ whole genome shotgun (WGS) entry which is preliminary data.</text>
</comment>
<gene>
    <name evidence="2" type="ORF">BDN70DRAFT_930014</name>
</gene>
<dbReference type="PROSITE" id="PS50048">
    <property type="entry name" value="ZN2_CY6_FUNGAL_2"/>
    <property type="match status" value="1"/>
</dbReference>
<dbReference type="OrthoDB" id="2260578at2759"/>
<dbReference type="InterPro" id="IPR036864">
    <property type="entry name" value="Zn2-C6_fun-type_DNA-bd_sf"/>
</dbReference>